<name>K7ZZF5_9ENTR</name>
<comment type="caution">
    <text evidence="1">The sequence shown here is derived from an EMBL/GenBank/DDBJ whole genome shotgun (WGS) entry which is preliminary data.</text>
</comment>
<dbReference type="eggNOG" id="ENOG5033FJT">
    <property type="taxonomic scope" value="Bacteria"/>
</dbReference>
<dbReference type="Proteomes" id="UP000009340">
    <property type="component" value="Unassembled WGS sequence"/>
</dbReference>
<reference evidence="1" key="1">
    <citation type="submission" date="2012-07" db="EMBL/GenBank/DDBJ databases">
        <authorList>
            <person name="Cummings C."/>
        </authorList>
    </citation>
    <scope>NUCLEOTIDE SEQUENCE</scope>
    <source>
        <strain evidence="1">1330</strain>
    </source>
</reference>
<evidence type="ECO:0000313" key="1">
    <source>
        <dbReference type="EMBL" id="CCJ72183.1"/>
    </source>
</evidence>
<dbReference type="AlphaFoldDB" id="K7ZZF5"/>
<gene>
    <name evidence="1" type="ORF">BN137_1548</name>
</gene>
<protein>
    <submittedName>
        <fullName evidence="1">Uncharacterized protein</fullName>
    </submittedName>
</protein>
<accession>K7ZZF5</accession>
<proteinExistence type="predicted"/>
<sequence length="66" mass="7651">MDSVPLDTDFHWNVPSVFIYDSYNEPAQLDIGQLTGDYETLKLAQEANKLIMYNIKKCIRNIEILT</sequence>
<dbReference type="EMBL" id="CAKW01000061">
    <property type="protein sequence ID" value="CCJ72183.1"/>
    <property type="molecule type" value="Genomic_DNA"/>
</dbReference>
<organism evidence="1 2">
    <name type="scientific">Cronobacter condimenti 1330</name>
    <dbReference type="NCBI Taxonomy" id="1073999"/>
    <lineage>
        <taxon>Bacteria</taxon>
        <taxon>Pseudomonadati</taxon>
        <taxon>Pseudomonadota</taxon>
        <taxon>Gammaproteobacteria</taxon>
        <taxon>Enterobacterales</taxon>
        <taxon>Enterobacteriaceae</taxon>
        <taxon>Cronobacter</taxon>
    </lineage>
</organism>
<evidence type="ECO:0000313" key="2">
    <source>
        <dbReference type="Proteomes" id="UP000009340"/>
    </source>
</evidence>